<feature type="region of interest" description="Disordered" evidence="1">
    <location>
        <begin position="51"/>
        <end position="71"/>
    </location>
</feature>
<gene>
    <name evidence="2" type="ORF">EYF80_049428</name>
</gene>
<evidence type="ECO:0000256" key="1">
    <source>
        <dbReference type="SAM" id="MobiDB-lite"/>
    </source>
</evidence>
<comment type="caution">
    <text evidence="2">The sequence shown here is derived from an EMBL/GenBank/DDBJ whole genome shotgun (WGS) entry which is preliminary data.</text>
</comment>
<feature type="compositionally biased region" description="Basic and acidic residues" evidence="1">
    <location>
        <begin position="53"/>
        <end position="67"/>
    </location>
</feature>
<protein>
    <submittedName>
        <fullName evidence="2">Uncharacterized protein</fullName>
    </submittedName>
</protein>
<evidence type="ECO:0000313" key="3">
    <source>
        <dbReference type="Proteomes" id="UP000314294"/>
    </source>
</evidence>
<feature type="region of interest" description="Disordered" evidence="1">
    <location>
        <begin position="127"/>
        <end position="152"/>
    </location>
</feature>
<evidence type="ECO:0000313" key="2">
    <source>
        <dbReference type="EMBL" id="TNN40414.1"/>
    </source>
</evidence>
<keyword evidence="3" id="KW-1185">Reference proteome</keyword>
<organism evidence="2 3">
    <name type="scientific">Liparis tanakae</name>
    <name type="common">Tanaka's snailfish</name>
    <dbReference type="NCBI Taxonomy" id="230148"/>
    <lineage>
        <taxon>Eukaryota</taxon>
        <taxon>Metazoa</taxon>
        <taxon>Chordata</taxon>
        <taxon>Craniata</taxon>
        <taxon>Vertebrata</taxon>
        <taxon>Euteleostomi</taxon>
        <taxon>Actinopterygii</taxon>
        <taxon>Neopterygii</taxon>
        <taxon>Teleostei</taxon>
        <taxon>Neoteleostei</taxon>
        <taxon>Acanthomorphata</taxon>
        <taxon>Eupercaria</taxon>
        <taxon>Perciformes</taxon>
        <taxon>Cottioidei</taxon>
        <taxon>Cottales</taxon>
        <taxon>Liparidae</taxon>
        <taxon>Liparis</taxon>
    </lineage>
</organism>
<reference evidence="2 3" key="1">
    <citation type="submission" date="2019-03" db="EMBL/GenBank/DDBJ databases">
        <title>First draft genome of Liparis tanakae, snailfish: a comprehensive survey of snailfish specific genes.</title>
        <authorList>
            <person name="Kim W."/>
            <person name="Song I."/>
            <person name="Jeong J.-H."/>
            <person name="Kim D."/>
            <person name="Kim S."/>
            <person name="Ryu S."/>
            <person name="Song J.Y."/>
            <person name="Lee S.K."/>
        </authorList>
    </citation>
    <scope>NUCLEOTIDE SEQUENCE [LARGE SCALE GENOMIC DNA]</scope>
    <source>
        <tissue evidence="2">Muscle</tissue>
    </source>
</reference>
<name>A0A4Z2FI23_9TELE</name>
<dbReference type="AlphaFoldDB" id="A0A4Z2FI23"/>
<dbReference type="Proteomes" id="UP000314294">
    <property type="component" value="Unassembled WGS sequence"/>
</dbReference>
<sequence>MTSLCYEARYLDEVAGDVPAGDVQPAGQVRQAEAFVHRTDVSHPVARVHHHAGPVEEGSKGQADGHRKPGGIVKSVDERTVCFETPLPSMPKKTILLLQNNSPCISTWKHLQQLELVLAPFHSRHAEGRPGGVDRVGGRRETSKGPAGGGHFFNGGFIPRALAFTKARPPPPMWSPSQ</sequence>
<proteinExistence type="predicted"/>
<accession>A0A4Z2FI23</accession>
<dbReference type="EMBL" id="SRLO01001192">
    <property type="protein sequence ID" value="TNN40414.1"/>
    <property type="molecule type" value="Genomic_DNA"/>
</dbReference>